<dbReference type="PRINTS" id="PR00691">
    <property type="entry name" value="ADHESINB"/>
</dbReference>
<dbReference type="Proteomes" id="UP001597181">
    <property type="component" value="Unassembled WGS sequence"/>
</dbReference>
<sequence>MSPRRAANRLRARLGAGLAALSLAVIATGCAAGASTPERVSIVATTNILGDVTSQIVGDAAEVTTLMQPNADPHSFEISAQQAAAMDRASLVVSNGLGLEEGLQQHLDRVAAAGGSQFIAGAHVRVLDYGATPAAAAGTDDGRPLVEQSGVTAAPDPHFWTDPQQMIAVVRALTAEVSSLPALSAGARAAITKRGTDYLAELAALDDTLTAELDRVPQDRRALVTNHHVFGYFAARYDFRILGTAIPGGTTLAAPSAADLSDLVRAITEAGVPTIFAESSAPDRLMRVLAAEAGIEVRVVPLFTESLTPPGGGAATYIDMLTENTTRIVDGLAPPADQPHPHHQ</sequence>
<comment type="caution">
    <text evidence="7">The sequence shown here is derived from an EMBL/GenBank/DDBJ whole genome shotgun (WGS) entry which is preliminary data.</text>
</comment>
<accession>A0ABW3TLX3</accession>
<keyword evidence="2 5" id="KW-0813">Transport</keyword>
<evidence type="ECO:0000256" key="2">
    <source>
        <dbReference type="ARBA" id="ARBA00022448"/>
    </source>
</evidence>
<keyword evidence="8" id="KW-1185">Reference proteome</keyword>
<dbReference type="InterPro" id="IPR050492">
    <property type="entry name" value="Bact_metal-bind_prot9"/>
</dbReference>
<evidence type="ECO:0000313" key="8">
    <source>
        <dbReference type="Proteomes" id="UP001597181"/>
    </source>
</evidence>
<dbReference type="RefSeq" id="WP_343958557.1">
    <property type="nucleotide sequence ID" value="NZ_BAAAKZ010000003.1"/>
</dbReference>
<dbReference type="Gene3D" id="3.40.50.1980">
    <property type="entry name" value="Nitrogenase molybdenum iron protein domain"/>
    <property type="match status" value="2"/>
</dbReference>
<evidence type="ECO:0000256" key="6">
    <source>
        <dbReference type="SAM" id="SignalP"/>
    </source>
</evidence>
<dbReference type="PRINTS" id="PR00690">
    <property type="entry name" value="ADHESNFAMILY"/>
</dbReference>
<evidence type="ECO:0000256" key="5">
    <source>
        <dbReference type="RuleBase" id="RU003512"/>
    </source>
</evidence>
<keyword evidence="4 6" id="KW-0732">Signal</keyword>
<protein>
    <submittedName>
        <fullName evidence="7">Metal ABC transporter solute-binding protein, Zn/Mn family</fullName>
    </submittedName>
</protein>
<dbReference type="InterPro" id="IPR006128">
    <property type="entry name" value="Lipoprotein_PsaA-like"/>
</dbReference>
<dbReference type="SUPFAM" id="SSF53807">
    <property type="entry name" value="Helical backbone' metal receptor"/>
    <property type="match status" value="1"/>
</dbReference>
<organism evidence="7 8">
    <name type="scientific">Leucobacter albus</name>
    <dbReference type="NCBI Taxonomy" id="272210"/>
    <lineage>
        <taxon>Bacteria</taxon>
        <taxon>Bacillati</taxon>
        <taxon>Actinomycetota</taxon>
        <taxon>Actinomycetes</taxon>
        <taxon>Micrococcales</taxon>
        <taxon>Microbacteriaceae</taxon>
        <taxon>Leucobacter</taxon>
    </lineage>
</organism>
<dbReference type="PANTHER" id="PTHR42953:SF1">
    <property type="entry name" value="METAL-BINDING PROTEIN HI_0362-RELATED"/>
    <property type="match status" value="1"/>
</dbReference>
<feature type="chain" id="PRO_5045693730" evidence="6">
    <location>
        <begin position="28"/>
        <end position="344"/>
    </location>
</feature>
<evidence type="ECO:0000256" key="4">
    <source>
        <dbReference type="ARBA" id="ARBA00022729"/>
    </source>
</evidence>
<gene>
    <name evidence="7" type="ORF">ACFQ3U_00615</name>
</gene>
<evidence type="ECO:0000256" key="3">
    <source>
        <dbReference type="ARBA" id="ARBA00022723"/>
    </source>
</evidence>
<dbReference type="InterPro" id="IPR006129">
    <property type="entry name" value="AdhesinB"/>
</dbReference>
<proteinExistence type="inferred from homology"/>
<evidence type="ECO:0000313" key="7">
    <source>
        <dbReference type="EMBL" id="MFD1200397.1"/>
    </source>
</evidence>
<keyword evidence="3" id="KW-0479">Metal-binding</keyword>
<comment type="similarity">
    <text evidence="5">Belongs to the bacterial solute-binding protein 9 family.</text>
</comment>
<evidence type="ECO:0000256" key="1">
    <source>
        <dbReference type="ARBA" id="ARBA00004196"/>
    </source>
</evidence>
<dbReference type="Pfam" id="PF01297">
    <property type="entry name" value="ZnuA"/>
    <property type="match status" value="1"/>
</dbReference>
<reference evidence="8" key="1">
    <citation type="journal article" date="2019" name="Int. J. Syst. Evol. Microbiol.">
        <title>The Global Catalogue of Microorganisms (GCM) 10K type strain sequencing project: providing services to taxonomists for standard genome sequencing and annotation.</title>
        <authorList>
            <consortium name="The Broad Institute Genomics Platform"/>
            <consortium name="The Broad Institute Genome Sequencing Center for Infectious Disease"/>
            <person name="Wu L."/>
            <person name="Ma J."/>
        </authorList>
    </citation>
    <scope>NUCLEOTIDE SEQUENCE [LARGE SCALE GENOMIC DNA]</scope>
    <source>
        <strain evidence="8">CCUG 50213</strain>
    </source>
</reference>
<name>A0ABW3TLX3_9MICO</name>
<dbReference type="EMBL" id="JBHTLY010000001">
    <property type="protein sequence ID" value="MFD1200397.1"/>
    <property type="molecule type" value="Genomic_DNA"/>
</dbReference>
<feature type="signal peptide" evidence="6">
    <location>
        <begin position="1"/>
        <end position="27"/>
    </location>
</feature>
<dbReference type="PANTHER" id="PTHR42953">
    <property type="entry name" value="HIGH-AFFINITY ZINC UPTAKE SYSTEM PROTEIN ZNUA-RELATED"/>
    <property type="match status" value="1"/>
</dbReference>
<dbReference type="InterPro" id="IPR006127">
    <property type="entry name" value="ZnuA-like"/>
</dbReference>
<comment type="subcellular location">
    <subcellularLocation>
        <location evidence="1">Cell envelope</location>
    </subcellularLocation>
</comment>
<dbReference type="PROSITE" id="PS51257">
    <property type="entry name" value="PROKAR_LIPOPROTEIN"/>
    <property type="match status" value="1"/>
</dbReference>